<evidence type="ECO:0000256" key="5">
    <source>
        <dbReference type="ARBA" id="ARBA00022723"/>
    </source>
</evidence>
<proteinExistence type="inferred from homology"/>
<keyword evidence="4" id="KW-0548">Nucleotidyltransferase</keyword>
<keyword evidence="5" id="KW-0479">Metal-binding</keyword>
<feature type="domain" description="RNA polymerase Rpb1" evidence="10">
    <location>
        <begin position="96"/>
        <end position="175"/>
    </location>
</feature>
<gene>
    <name evidence="11" type="primary">rpoC2</name>
    <name evidence="12" type="ORF">Rhodc_118</name>
</gene>
<reference evidence="11" key="2">
    <citation type="submission" date="2017-03" db="EMBL/GenBank/DDBJ databases">
        <title>The new red algal subphylum Proteorhodophytina comprises the largest and most divergent plastid genomes known.</title>
        <authorList>
            <person name="Munoz-Gomez S.A."/>
            <person name="Mejia-Franco F.G."/>
            <person name="Durnin K."/>
            <person name="Morgan C."/>
            <person name="Grisdale C.J."/>
            <person name="Archibald J.M."/>
            <person name="Slamovits C.H."/>
        </authorList>
    </citation>
    <scope>NUCLEOTIDE SEQUENCE</scope>
    <source>
        <strain evidence="11">UTEX LB2715</strain>
    </source>
</reference>
<dbReference type="GO" id="GO:0003899">
    <property type="term" value="F:DNA-directed RNA polymerase activity"/>
    <property type="evidence" value="ECO:0007669"/>
    <property type="project" value="UniProtKB-EC"/>
</dbReference>
<dbReference type="Pfam" id="PF04983">
    <property type="entry name" value="RNA_pol_Rpb1_3"/>
    <property type="match status" value="1"/>
</dbReference>
<geneLocation type="plastid" evidence="11"/>
<dbReference type="EMBL" id="KY709212">
    <property type="protein sequence ID" value="ARO91262.1"/>
    <property type="molecule type" value="Genomic_DNA"/>
</dbReference>
<dbReference type="InterPro" id="IPR007081">
    <property type="entry name" value="RNA_pol_Rpb1_5"/>
</dbReference>
<dbReference type="EC" id="2.7.7.6" evidence="1"/>
<dbReference type="Gene3D" id="1.10.132.30">
    <property type="match status" value="1"/>
</dbReference>
<evidence type="ECO:0000313" key="11">
    <source>
        <dbReference type="EMBL" id="ARO91262.1"/>
    </source>
</evidence>
<dbReference type="GO" id="GO:0003677">
    <property type="term" value="F:DNA binding"/>
    <property type="evidence" value="ECO:0007669"/>
    <property type="project" value="InterPro"/>
</dbReference>
<feature type="domain" description="RNA polymerase Rpb1" evidence="9">
    <location>
        <begin position="1040"/>
        <end position="1128"/>
    </location>
</feature>
<keyword evidence="2 11" id="KW-0240">DNA-directed RNA polymerase</keyword>
<dbReference type="AlphaFoldDB" id="A0A1X9PUT5"/>
<dbReference type="CDD" id="cd02655">
    <property type="entry name" value="RNAP_beta'_C"/>
    <property type="match status" value="1"/>
</dbReference>
<dbReference type="GO" id="GO:0000428">
    <property type="term" value="C:DNA-directed RNA polymerase complex"/>
    <property type="evidence" value="ECO:0007669"/>
    <property type="project" value="UniProtKB-KW"/>
</dbReference>
<sequence length="1234" mass="139189">MHTNSEREVLIPSFLNKIVNKQELKKLTAWSFRNYGIAKASAMSDQLKELGFYFATKAGISLSLEDLRIPPNKKKLLSTTVSQITKTEHKYACAEITAVERFQKVIDTWNNASESLKNEVINYFKNSDPLNSVYMMAFSGARGNISQVRQLVGMRGLMSDPQGQIIDLPIASNFREGLTTTEYFISSYGARKGLVDTALRTADSGYLTRRLVDVAQDVIVRESDCKTTKGILLETTDKLSHNIQFVENLLLGRVLAENVYDDQNGQLVALANQDIDSYVVADLIRINKKTVLVRSPLTCESRTSICQLCYGWNLAHGELVDLGEAVGIIAAQSIGEPGTQLTMRTFHTGGVFTGELSNQITVSENGVIYYSSNGKLEPTRTKHGEKAMKVTSNFDLIFDPINSLDKQKIPLKLGSILFVADQENVVTGQIIAELPNKQQFSTEKAQKYIVADISGKIYFADLVIEETNLNNNTTRTVKKEGLVWILSNQMYTIPDSADILPKKNDYVQAGTILAQLEFINKYSGVIRLIDNQYQKSNTREIQIVVESICLLNSQIYFTKNLNFDYNYILETNSNSRFSLFIYPGSKLKNNQILGVLNSDTYLTSTGGIVKYLDLPTSKQKTEYNGYEVLGAGYLLWIPEETHTIDRDFSLLFIHNNQYVEAGTEIFKNIFCTTSGIVEIIRKDDVIHEICIKPGKLYQINNFENYKGKSRGFLRPGERINNEIIADKLVYWEYLIYENQEYILLRSVVIYAVPETLPALEEDLAKYSTKYLQFNIVRHVLYKDGEKVRSVKGVELVKTYFVLQISYSSQYLTTHVQFLKNKNNASGFQLQVITKESLFVKQEIADNFRETNKITRLLVDNNKAIRKNTTVARTEILCANTGIIEEITTDSSKSRRIGIVTELDKVNIPYSNSNNILVKKGDWIREGQEIALNTISQYSGYIAQVNSKSVTIRLGRPYLVSFDTILYVDNNDLIRSNEVLASLIFERAKTGDIVQGLPRIEEILEARKKTDGQFNPHKLLDYVFFKYLIEENLGLYNSAKLSFQNVQLLLVNEIQSVYKSQNVDIANKHIEVIVKQMTSKVKIVHGGNTGYLPGELVELNKINIINCSMQVLGKKSAIYQPVLLGITKASLNTDSFISAASFQETTKVLTEAALGGKFDWLKGLKENVIIGRLIPAGTGFNTYYNSYNNKDISSFTKPVQEILPYYVSKSAKVDDITDNADDIILDDRTARNYSV</sequence>
<dbReference type="Pfam" id="PF04998">
    <property type="entry name" value="RNA_pol_Rpb1_5"/>
    <property type="match status" value="2"/>
</dbReference>
<feature type="domain" description="RNA polymerase Rpb1" evidence="9">
    <location>
        <begin position="177"/>
        <end position="495"/>
    </location>
</feature>
<evidence type="ECO:0000256" key="7">
    <source>
        <dbReference type="ARBA" id="ARBA00023163"/>
    </source>
</evidence>
<dbReference type="InterPro" id="IPR042102">
    <property type="entry name" value="RNA_pol_Rpb1_3_sf"/>
</dbReference>
<reference evidence="12" key="1">
    <citation type="journal article" date="2016" name="BMC Biol.">
        <title>Parallel evolution of highly conserved plastid genome architecture in red seaweeds and seed plants.</title>
        <authorList>
            <person name="Lee J."/>
            <person name="Cho C.H."/>
            <person name="Park S.I."/>
            <person name="Choi J.W."/>
            <person name="Song H.S."/>
            <person name="West J.A."/>
            <person name="Bhattacharya D."/>
            <person name="Yoon H.S."/>
        </authorList>
    </citation>
    <scope>NUCLEOTIDE SEQUENCE</scope>
</reference>
<dbReference type="EMBL" id="KX284728">
    <property type="protein sequence ID" value="ASK39658.1"/>
    <property type="molecule type" value="Genomic_DNA"/>
</dbReference>
<dbReference type="InterPro" id="IPR045867">
    <property type="entry name" value="DNA-dir_RpoC_beta_prime"/>
</dbReference>
<name>A0A1X9PUT5_9RHOD</name>
<dbReference type="PANTHER" id="PTHR19376:SF68">
    <property type="entry name" value="DNA-DIRECTED RNA POLYMERASE SUBUNIT BETA"/>
    <property type="match status" value="1"/>
</dbReference>
<evidence type="ECO:0000256" key="1">
    <source>
        <dbReference type="ARBA" id="ARBA00012418"/>
    </source>
</evidence>
<evidence type="ECO:0000256" key="6">
    <source>
        <dbReference type="ARBA" id="ARBA00022833"/>
    </source>
</evidence>
<dbReference type="SUPFAM" id="SSF64484">
    <property type="entry name" value="beta and beta-prime subunits of DNA dependent RNA-polymerase"/>
    <property type="match status" value="1"/>
</dbReference>
<protein>
    <recommendedName>
        <fullName evidence="1">DNA-directed RNA polymerase</fullName>
        <ecNumber evidence="1">2.7.7.6</ecNumber>
    </recommendedName>
</protein>
<dbReference type="InterPro" id="IPR007083">
    <property type="entry name" value="RNA_pol_Rpb1_4"/>
</dbReference>
<keyword evidence="3" id="KW-0808">Transferase</keyword>
<evidence type="ECO:0000256" key="4">
    <source>
        <dbReference type="ARBA" id="ARBA00022695"/>
    </source>
</evidence>
<evidence type="ECO:0000256" key="3">
    <source>
        <dbReference type="ARBA" id="ARBA00022679"/>
    </source>
</evidence>
<keyword evidence="11" id="KW-0934">Plastid</keyword>
<evidence type="ECO:0000259" key="9">
    <source>
        <dbReference type="Pfam" id="PF04998"/>
    </source>
</evidence>
<evidence type="ECO:0000256" key="2">
    <source>
        <dbReference type="ARBA" id="ARBA00022478"/>
    </source>
</evidence>
<organism evidence="11">
    <name type="scientific">Rhodochaete parvula</name>
    <dbReference type="NCBI Taxonomy" id="110510"/>
    <lineage>
        <taxon>Eukaryota</taxon>
        <taxon>Rhodophyta</taxon>
        <taxon>Compsopogonophyceae</taxon>
        <taxon>Rhodochaetales</taxon>
        <taxon>Rhodochaetaceae</taxon>
        <taxon>Rhodochaete</taxon>
    </lineage>
</organism>
<reference evidence="12" key="3">
    <citation type="submission" date="2017-07" db="EMBL/GenBank/DDBJ databases">
        <authorList>
            <person name="Sun Z.S."/>
            <person name="Albrecht U."/>
            <person name="Echele G."/>
            <person name="Lee C.C."/>
        </authorList>
    </citation>
    <scope>NUCLEOTIDE SEQUENCE</scope>
</reference>
<dbReference type="HAMAP" id="MF_01324">
    <property type="entry name" value="RNApol_bact_RpoC2"/>
    <property type="match status" value="1"/>
</dbReference>
<keyword evidence="6" id="KW-0862">Zinc</keyword>
<evidence type="ECO:0000259" key="8">
    <source>
        <dbReference type="Pfam" id="PF04983"/>
    </source>
</evidence>
<accession>A0A1X9PUT5</accession>
<feature type="domain" description="RNA polymerase Rpb1" evidence="8">
    <location>
        <begin position="14"/>
        <end position="67"/>
    </location>
</feature>
<dbReference type="Gene3D" id="1.10.1790.20">
    <property type="match status" value="1"/>
</dbReference>
<evidence type="ECO:0000259" key="10">
    <source>
        <dbReference type="Pfam" id="PF05000"/>
    </source>
</evidence>
<dbReference type="Gene3D" id="1.10.274.100">
    <property type="entry name" value="RNA polymerase Rpb1, domain 3"/>
    <property type="match status" value="1"/>
</dbReference>
<dbReference type="InterPro" id="IPR038120">
    <property type="entry name" value="Rpb1_funnel_sf"/>
</dbReference>
<dbReference type="GO" id="GO:0006351">
    <property type="term" value="P:DNA-templated transcription"/>
    <property type="evidence" value="ECO:0007669"/>
    <property type="project" value="InterPro"/>
</dbReference>
<dbReference type="NCBIfam" id="TIGR02388">
    <property type="entry name" value="rpoC2_cyan"/>
    <property type="match status" value="1"/>
</dbReference>
<keyword evidence="11" id="KW-0150">Chloroplast</keyword>
<dbReference type="GO" id="GO:0046872">
    <property type="term" value="F:metal ion binding"/>
    <property type="evidence" value="ECO:0007669"/>
    <property type="project" value="UniProtKB-KW"/>
</dbReference>
<keyword evidence="7" id="KW-0804">Transcription</keyword>
<dbReference type="InterPro" id="IPR012756">
    <property type="entry name" value="DNA-dir_RpoC2_beta_pp"/>
</dbReference>
<dbReference type="Pfam" id="PF05000">
    <property type="entry name" value="RNA_pol_Rpb1_4"/>
    <property type="match status" value="1"/>
</dbReference>
<dbReference type="PANTHER" id="PTHR19376">
    <property type="entry name" value="DNA-DIRECTED RNA POLYMERASE"/>
    <property type="match status" value="1"/>
</dbReference>
<evidence type="ECO:0000313" key="12">
    <source>
        <dbReference type="EMBL" id="ASK39658.1"/>
    </source>
</evidence>
<dbReference type="InterPro" id="IPR007066">
    <property type="entry name" value="RNA_pol_Rpb1_3"/>
</dbReference>
<dbReference type="Gene3D" id="1.10.150.390">
    <property type="match status" value="1"/>
</dbReference>
<dbReference type="FunFam" id="1.10.150.390:FF:000002">
    <property type="entry name" value="DNA-directed RNA polymerase subunit beta"/>
    <property type="match status" value="1"/>
</dbReference>